<feature type="region of interest" description="Disordered" evidence="1">
    <location>
        <begin position="23"/>
        <end position="75"/>
    </location>
</feature>
<evidence type="ECO:0000313" key="3">
    <source>
        <dbReference type="Proteomes" id="UP000007755"/>
    </source>
</evidence>
<feature type="region of interest" description="Disordered" evidence="1">
    <location>
        <begin position="86"/>
        <end position="105"/>
    </location>
</feature>
<reference evidence="2" key="1">
    <citation type="submission" date="2011-02" db="EMBL/GenBank/DDBJ databases">
        <title>The genome of the leaf-cutting ant Acromyrmex echinatior suggests key adaptations to social evolution and fungus farming.</title>
        <authorList>
            <person name="Nygaard S."/>
            <person name="Zhang G."/>
        </authorList>
    </citation>
    <scope>NUCLEOTIDE SEQUENCE</scope>
</reference>
<keyword evidence="3" id="KW-1185">Reference proteome</keyword>
<dbReference type="EMBL" id="GL888074">
    <property type="protein sequence ID" value="EGI67939.1"/>
    <property type="molecule type" value="Genomic_DNA"/>
</dbReference>
<sequence>MGETCRTECRAECRTLYREKKRTEEVISEVRREQSGAMNNGGWKPNERNESKRKRTRQAGPSMKPPPLHSSMPFIFRSRRKFFDRKRNAEEQTRSEEDEDAARDTEVRDFKAIARKSSCNRKTIKSDELIGYCVEAKHCRILCAEVIRVKRHNLKAMIIDTSFRSVERLQLTPYPYD</sequence>
<name>F4WCV8_ACREC</name>
<evidence type="ECO:0000313" key="2">
    <source>
        <dbReference type="EMBL" id="EGI67939.1"/>
    </source>
</evidence>
<proteinExistence type="predicted"/>
<feature type="compositionally biased region" description="Basic and acidic residues" evidence="1">
    <location>
        <begin position="23"/>
        <end position="34"/>
    </location>
</feature>
<dbReference type="Proteomes" id="UP000007755">
    <property type="component" value="Unassembled WGS sequence"/>
</dbReference>
<dbReference type="AlphaFoldDB" id="F4WCV8"/>
<dbReference type="InParanoid" id="F4WCV8"/>
<organism evidence="3">
    <name type="scientific">Acromyrmex echinatior</name>
    <name type="common">Panamanian leafcutter ant</name>
    <name type="synonym">Acromyrmex octospinosus echinatior</name>
    <dbReference type="NCBI Taxonomy" id="103372"/>
    <lineage>
        <taxon>Eukaryota</taxon>
        <taxon>Metazoa</taxon>
        <taxon>Ecdysozoa</taxon>
        <taxon>Arthropoda</taxon>
        <taxon>Hexapoda</taxon>
        <taxon>Insecta</taxon>
        <taxon>Pterygota</taxon>
        <taxon>Neoptera</taxon>
        <taxon>Endopterygota</taxon>
        <taxon>Hymenoptera</taxon>
        <taxon>Apocrita</taxon>
        <taxon>Aculeata</taxon>
        <taxon>Formicoidea</taxon>
        <taxon>Formicidae</taxon>
        <taxon>Myrmicinae</taxon>
        <taxon>Acromyrmex</taxon>
    </lineage>
</organism>
<protein>
    <submittedName>
        <fullName evidence="2">Uncharacterized protein</fullName>
    </submittedName>
</protein>
<evidence type="ECO:0000256" key="1">
    <source>
        <dbReference type="SAM" id="MobiDB-lite"/>
    </source>
</evidence>
<accession>F4WCV8</accession>
<gene>
    <name evidence="2" type="ORF">G5I_03391</name>
</gene>
<feature type="compositionally biased region" description="Basic and acidic residues" evidence="1">
    <location>
        <begin position="86"/>
        <end position="95"/>
    </location>
</feature>